<name>A0A8K1CI24_PYTOL</name>
<evidence type="ECO:0000256" key="2">
    <source>
        <dbReference type="SAM" id="Phobius"/>
    </source>
</evidence>
<dbReference type="GO" id="GO:0006629">
    <property type="term" value="P:lipid metabolic process"/>
    <property type="evidence" value="ECO:0007669"/>
    <property type="project" value="InterPro"/>
</dbReference>
<evidence type="ECO:0000313" key="4">
    <source>
        <dbReference type="EMBL" id="TMW63110.1"/>
    </source>
</evidence>
<protein>
    <recommendedName>
        <fullName evidence="3">Fungal lipase-type domain-containing protein</fullName>
    </recommendedName>
</protein>
<evidence type="ECO:0000259" key="3">
    <source>
        <dbReference type="Pfam" id="PF01764"/>
    </source>
</evidence>
<dbReference type="InterPro" id="IPR029058">
    <property type="entry name" value="AB_hydrolase_fold"/>
</dbReference>
<dbReference type="PANTHER" id="PTHR45856">
    <property type="entry name" value="ALPHA/BETA-HYDROLASES SUPERFAMILY PROTEIN"/>
    <property type="match status" value="1"/>
</dbReference>
<feature type="transmembrane region" description="Helical" evidence="2">
    <location>
        <begin position="79"/>
        <end position="105"/>
    </location>
</feature>
<dbReference type="InterPro" id="IPR002921">
    <property type="entry name" value="Fungal_lipase-type"/>
</dbReference>
<feature type="transmembrane region" description="Helical" evidence="2">
    <location>
        <begin position="477"/>
        <end position="494"/>
    </location>
</feature>
<organism evidence="4 5">
    <name type="scientific">Pythium oligandrum</name>
    <name type="common">Mycoparasitic fungus</name>
    <dbReference type="NCBI Taxonomy" id="41045"/>
    <lineage>
        <taxon>Eukaryota</taxon>
        <taxon>Sar</taxon>
        <taxon>Stramenopiles</taxon>
        <taxon>Oomycota</taxon>
        <taxon>Peronosporomycetes</taxon>
        <taxon>Pythiales</taxon>
        <taxon>Pythiaceae</taxon>
        <taxon>Pythium</taxon>
    </lineage>
</organism>
<feature type="transmembrane region" description="Helical" evidence="2">
    <location>
        <begin position="320"/>
        <end position="344"/>
    </location>
</feature>
<keyword evidence="2" id="KW-0472">Membrane</keyword>
<evidence type="ECO:0000256" key="1">
    <source>
        <dbReference type="SAM" id="MobiDB-lite"/>
    </source>
</evidence>
<accession>A0A8K1CI24</accession>
<dbReference type="PANTHER" id="PTHR45856:SF11">
    <property type="entry name" value="FUNGAL LIPASE-LIKE DOMAIN-CONTAINING PROTEIN"/>
    <property type="match status" value="1"/>
</dbReference>
<feature type="transmembrane region" description="Helical" evidence="2">
    <location>
        <begin position="284"/>
        <end position="308"/>
    </location>
</feature>
<reference evidence="4" key="1">
    <citation type="submission" date="2019-03" db="EMBL/GenBank/DDBJ databases">
        <title>Long read genome sequence of the mycoparasitic Pythium oligandrum ATCC 38472 isolated from sugarbeet rhizosphere.</title>
        <authorList>
            <person name="Gaulin E."/>
        </authorList>
    </citation>
    <scope>NUCLEOTIDE SEQUENCE</scope>
    <source>
        <strain evidence="4">ATCC 38472_TT</strain>
    </source>
</reference>
<gene>
    <name evidence="4" type="ORF">Poli38472_002051</name>
</gene>
<comment type="caution">
    <text evidence="4">The sequence shown here is derived from an EMBL/GenBank/DDBJ whole genome shotgun (WGS) entry which is preliminary data.</text>
</comment>
<feature type="transmembrane region" description="Helical" evidence="2">
    <location>
        <begin position="529"/>
        <end position="554"/>
    </location>
</feature>
<feature type="domain" description="Fungal lipase-type" evidence="3">
    <location>
        <begin position="666"/>
        <end position="807"/>
    </location>
</feature>
<dbReference type="AlphaFoldDB" id="A0A8K1CI24"/>
<sequence length="868" mass="98550">MNKPYYHAETAELPDVVDTTVVREETTATVSNGRLGFHDAIRAKDTMMTSNQARGEELDAHHETRATWGFYRTFCQFRFGYLSFLVLMSILVFSFTLLMEVFFAIFLPSAQTFSTEYVVRAVILLALLPVILFLLSYLFEEGARFFWDGINKIDGGLPNFRLALAVVIHYLRHRKAIKEASVRRAAVRESFVSQVPLIETNPTRGSILMSSREDPFIDDDKEEEDRIWEENEQRRQEVDEAAAIAEATRHPASPARNRWKKAGAAVKATLRMAKVEDDGPEIDFTAFLIVDIICPAMFELVTIIVLVLNFLDSWSPTDAFLAYVQVGFWIMAFYLVLWMITHFWTSRNPHMRLIVSHYRRKRRILHREVKAVRREKQSEGLWLMDVGFRFYHHVGVLFNPLACFARKKPEQPVDASGTTTTTAESSQASYGSVQIDMSDTEEAERGNNSKSFRRRMENIREARARLRAKNPWYRLSYNRQALILMFISIAAALVSLASFFVGWPIMGMCMIMLSNVIQRRFPQIFGQTFRHFITAFVVMSLVFFSSTFIIGTFVTGGNFKLGAYVNVTEETLTLSANGNALGGLAAPLSSSVEYPVCSLDYDGLSILDLALIADAAYGSTPEIQNTSLINRFNGTDLQDWEFVDHNEPSEHQVWMEIYFRKINMTVVAVRGTASATDALEDLHFWFGILIMQAVNIFVPFLKQLPREFVVNMVSMQAFSSVMPPPVYEPLVDHVTEVRKRVGENLVMTGHSLGGAMAAMVGAKTKTRAVSFSGPGLLYSRGRFGIEAQDIRNYVITIKPQKDIVPRVDELGGMVQEIRCWEKSPMKCHSTLTHMCELEASCGDKRRRTWETADDCIRYRGLIPNTTTS</sequence>
<dbReference type="Pfam" id="PF01764">
    <property type="entry name" value="Lipase_3"/>
    <property type="match status" value="1"/>
</dbReference>
<keyword evidence="2" id="KW-0812">Transmembrane</keyword>
<proteinExistence type="predicted"/>
<feature type="region of interest" description="Disordered" evidence="1">
    <location>
        <begin position="411"/>
        <end position="431"/>
    </location>
</feature>
<feature type="transmembrane region" description="Helical" evidence="2">
    <location>
        <begin position="682"/>
        <end position="701"/>
    </location>
</feature>
<dbReference type="SUPFAM" id="SSF53474">
    <property type="entry name" value="alpha/beta-Hydrolases"/>
    <property type="match status" value="1"/>
</dbReference>
<keyword evidence="2" id="KW-1133">Transmembrane helix</keyword>
<dbReference type="EMBL" id="SPLM01000072">
    <property type="protein sequence ID" value="TMW63110.1"/>
    <property type="molecule type" value="Genomic_DNA"/>
</dbReference>
<dbReference type="OrthoDB" id="58570at2759"/>
<dbReference type="InterPro" id="IPR051218">
    <property type="entry name" value="Sec_MonoDiacylglyc_Lipase"/>
</dbReference>
<feature type="transmembrane region" description="Helical" evidence="2">
    <location>
        <begin position="117"/>
        <end position="139"/>
    </location>
</feature>
<keyword evidence="5" id="KW-1185">Reference proteome</keyword>
<evidence type="ECO:0000313" key="5">
    <source>
        <dbReference type="Proteomes" id="UP000794436"/>
    </source>
</evidence>
<dbReference type="Proteomes" id="UP000794436">
    <property type="component" value="Unassembled WGS sequence"/>
</dbReference>
<dbReference type="Gene3D" id="3.40.50.1820">
    <property type="entry name" value="alpha/beta hydrolase"/>
    <property type="match status" value="1"/>
</dbReference>